<dbReference type="Pfam" id="PF07603">
    <property type="entry name" value="Lcl_C"/>
    <property type="match status" value="1"/>
</dbReference>
<organism evidence="2 3">
    <name type="scientific">Candidatus Contendobacter odensis Run_B_J11</name>
    <dbReference type="NCBI Taxonomy" id="1400861"/>
    <lineage>
        <taxon>Bacteria</taxon>
        <taxon>Pseudomonadati</taxon>
        <taxon>Pseudomonadota</taxon>
        <taxon>Gammaproteobacteria</taxon>
        <taxon>Candidatus Competibacteraceae</taxon>
        <taxon>Candidatus Contendibacter</taxon>
    </lineage>
</organism>
<sequence length="254" mass="27406">MGLTQSFIHDSTNRREMKNEQQVSLSAGVYSGFGICRRSGCRIDQPGGGLIYDNVLKITWLQDANYAKTSGYDTGGYMAWDAAQTWAAGLVYGGYSDWRLPTITDTGSPGCDYALSGTDCGYNVDTATSELAYMFHVNLGNLSSFDSSGNALAGSSGVNWGVVNTNFTDAVTSFSTPIQNFPNDGYWSGTEYAPDTSRAWVFHGYDGYQDASVKDDIFYAWAVRPGDVAAASPSILEPGSLTLVGLGWARRRRG</sequence>
<evidence type="ECO:0000313" key="3">
    <source>
        <dbReference type="Proteomes" id="UP000019184"/>
    </source>
</evidence>
<dbReference type="OrthoDB" id="8537107at2"/>
<evidence type="ECO:0000313" key="2">
    <source>
        <dbReference type="EMBL" id="CDH47241.1"/>
    </source>
</evidence>
<dbReference type="AlphaFoldDB" id="A0A7U7J4G7"/>
<comment type="caution">
    <text evidence="2">The sequence shown here is derived from an EMBL/GenBank/DDBJ whole genome shotgun (WGS) entry which is preliminary data.</text>
</comment>
<feature type="domain" description="Lcl C-terminal" evidence="1">
    <location>
        <begin position="50"/>
        <end position="224"/>
    </location>
</feature>
<keyword evidence="3" id="KW-1185">Reference proteome</keyword>
<accession>A0A7U7J4G7</accession>
<dbReference type="InterPro" id="IPR011460">
    <property type="entry name" value="Lcl_C"/>
</dbReference>
<name>A0A7U7J4G7_9GAMM</name>
<dbReference type="EMBL" id="CBTK010000295">
    <property type="protein sequence ID" value="CDH47241.1"/>
    <property type="molecule type" value="Genomic_DNA"/>
</dbReference>
<gene>
    <name evidence="2" type="ORF">BN874_770091</name>
</gene>
<reference evidence="2 3" key="1">
    <citation type="journal article" date="2014" name="ISME J.">
        <title>Candidatus Competibacter-lineage genomes retrieved from metagenomes reveal functional metabolic diversity.</title>
        <authorList>
            <person name="McIlroy S.J."/>
            <person name="Albertsen M."/>
            <person name="Andresen E.K."/>
            <person name="Saunders A.M."/>
            <person name="Kristiansen R."/>
            <person name="Stokholm-Bjerregaard M."/>
            <person name="Nielsen K.L."/>
            <person name="Nielsen P.H."/>
        </authorList>
    </citation>
    <scope>NUCLEOTIDE SEQUENCE [LARGE SCALE GENOMIC DNA]</scope>
    <source>
        <strain evidence="2 3">Run_B_J11</strain>
    </source>
</reference>
<dbReference type="Proteomes" id="UP000019184">
    <property type="component" value="Unassembled WGS sequence"/>
</dbReference>
<proteinExistence type="predicted"/>
<protein>
    <recommendedName>
        <fullName evidence="1">Lcl C-terminal domain-containing protein</fullName>
    </recommendedName>
</protein>
<evidence type="ECO:0000259" key="1">
    <source>
        <dbReference type="Pfam" id="PF07603"/>
    </source>
</evidence>